<evidence type="ECO:0000256" key="1">
    <source>
        <dbReference type="ARBA" id="ARBA00023002"/>
    </source>
</evidence>
<dbReference type="InterPro" id="IPR036291">
    <property type="entry name" value="NAD(P)-bd_dom_sf"/>
</dbReference>
<dbReference type="InterPro" id="IPR002347">
    <property type="entry name" value="SDR_fam"/>
</dbReference>
<keyword evidence="2" id="KW-0472">Membrane</keyword>
<dbReference type="PANTHER" id="PTHR43157">
    <property type="entry name" value="PHOSPHATIDYLINOSITOL-GLYCAN BIOSYNTHESIS CLASS F PROTEIN-RELATED"/>
    <property type="match status" value="1"/>
</dbReference>
<name>A0A1Y1V3Q5_9FUNG</name>
<dbReference type="Proteomes" id="UP000193719">
    <property type="component" value="Unassembled WGS sequence"/>
</dbReference>
<dbReference type="SUPFAM" id="SSF51735">
    <property type="entry name" value="NAD(P)-binding Rossmann-fold domains"/>
    <property type="match status" value="1"/>
</dbReference>
<dbReference type="AlphaFoldDB" id="A0A1Y1V3Q5"/>
<dbReference type="PRINTS" id="PR00081">
    <property type="entry name" value="GDHRDH"/>
</dbReference>
<evidence type="ECO:0000313" key="4">
    <source>
        <dbReference type="Proteomes" id="UP000193719"/>
    </source>
</evidence>
<dbReference type="OrthoDB" id="191139at2759"/>
<sequence length="344" mass="39868">MGDFKDAIIKRQMFFSEWDFLPSYLAIYVLSIFELFYNLINNIFGLSKKDKVENLIQEIKNDISDEKQNRKTVVITGGTSGIGKETVISLAKANYIIYIGDKIEEEKINEIQFNLRKESRNEDIYLEYIDLSRIDSINSFVEKVKKNNEKIDILICNAGIMNIPYQIDEKGFEMQTSVNYFGHYKLIHLFIENLKTSKGKIIIVSSVVHYQVKEIDVEAFKSREKYRKLGNYALSKICLMMLMKDLDEKYSSSGVQVYSVHPGVVCTSLYQYDFLSNFFVTNFPIALKTPKDGSLTSIYLALEKSENLKSGKYYFECDAIPYNPLIDNKDVRNKLMEYTKSLNL</sequence>
<gene>
    <name evidence="3" type="ORF">BCR36DRAFT_405839</name>
</gene>
<organism evidence="3 4">
    <name type="scientific">Piromyces finnis</name>
    <dbReference type="NCBI Taxonomy" id="1754191"/>
    <lineage>
        <taxon>Eukaryota</taxon>
        <taxon>Fungi</taxon>
        <taxon>Fungi incertae sedis</taxon>
        <taxon>Chytridiomycota</taxon>
        <taxon>Chytridiomycota incertae sedis</taxon>
        <taxon>Neocallimastigomycetes</taxon>
        <taxon>Neocallimastigales</taxon>
        <taxon>Neocallimastigaceae</taxon>
        <taxon>Piromyces</taxon>
    </lineage>
</organism>
<dbReference type="PANTHER" id="PTHR43157:SF31">
    <property type="entry name" value="PHOSPHATIDYLINOSITOL-GLYCAN BIOSYNTHESIS CLASS F PROTEIN"/>
    <property type="match status" value="1"/>
</dbReference>
<dbReference type="STRING" id="1754191.A0A1Y1V3Q5"/>
<comment type="caution">
    <text evidence="3">The sequence shown here is derived from an EMBL/GenBank/DDBJ whole genome shotgun (WGS) entry which is preliminary data.</text>
</comment>
<dbReference type="GO" id="GO:0016491">
    <property type="term" value="F:oxidoreductase activity"/>
    <property type="evidence" value="ECO:0007669"/>
    <property type="project" value="UniProtKB-KW"/>
</dbReference>
<evidence type="ECO:0000313" key="3">
    <source>
        <dbReference type="EMBL" id="ORX45968.1"/>
    </source>
</evidence>
<dbReference type="EMBL" id="MCFH01000037">
    <property type="protein sequence ID" value="ORX45968.1"/>
    <property type="molecule type" value="Genomic_DNA"/>
</dbReference>
<evidence type="ECO:0000256" key="2">
    <source>
        <dbReference type="SAM" id="Phobius"/>
    </source>
</evidence>
<reference evidence="3 4" key="2">
    <citation type="submission" date="2016-08" db="EMBL/GenBank/DDBJ databases">
        <title>Pervasive Adenine N6-methylation of Active Genes in Fungi.</title>
        <authorList>
            <consortium name="DOE Joint Genome Institute"/>
            <person name="Mondo S.J."/>
            <person name="Dannebaum R.O."/>
            <person name="Kuo R.C."/>
            <person name="Labutti K."/>
            <person name="Haridas S."/>
            <person name="Kuo A."/>
            <person name="Salamov A."/>
            <person name="Ahrendt S.R."/>
            <person name="Lipzen A."/>
            <person name="Sullivan W."/>
            <person name="Andreopoulos W.B."/>
            <person name="Clum A."/>
            <person name="Lindquist E."/>
            <person name="Daum C."/>
            <person name="Ramamoorthy G.K."/>
            <person name="Gryganskyi A."/>
            <person name="Culley D."/>
            <person name="Magnuson J.K."/>
            <person name="James T.Y."/>
            <person name="O'Malley M.A."/>
            <person name="Stajich J.E."/>
            <person name="Spatafora J.W."/>
            <person name="Visel A."/>
            <person name="Grigoriev I.V."/>
        </authorList>
    </citation>
    <scope>NUCLEOTIDE SEQUENCE [LARGE SCALE GENOMIC DNA]</scope>
    <source>
        <strain evidence="4">finn</strain>
    </source>
</reference>
<keyword evidence="2" id="KW-0812">Transmembrane</keyword>
<keyword evidence="2" id="KW-1133">Transmembrane helix</keyword>
<dbReference type="Gene3D" id="3.40.50.720">
    <property type="entry name" value="NAD(P)-binding Rossmann-like Domain"/>
    <property type="match status" value="1"/>
</dbReference>
<reference evidence="3 4" key="1">
    <citation type="submission" date="2016-08" db="EMBL/GenBank/DDBJ databases">
        <title>Genomes of anaerobic fungi encode conserved fungal cellulosomes for biomass hydrolysis.</title>
        <authorList>
            <consortium name="DOE Joint Genome Institute"/>
            <person name="Haitjema C.H."/>
            <person name="Gilmore S.P."/>
            <person name="Henske J.K."/>
            <person name="Solomon K.V."/>
            <person name="De Groot R."/>
            <person name="Kuo A."/>
            <person name="Mondo S.J."/>
            <person name="Salamov A.A."/>
            <person name="Labutti K."/>
            <person name="Zhao Z."/>
            <person name="Chiniquy J."/>
            <person name="Barry K."/>
            <person name="Brewer H.M."/>
            <person name="Purvine S.O."/>
            <person name="Wright A.T."/>
            <person name="Boxma B."/>
            <person name="Van Alen T."/>
            <person name="Hackstein J.H."/>
            <person name="Baker S.E."/>
            <person name="Grigoriev I.V."/>
            <person name="O'Malley M.A."/>
        </authorList>
    </citation>
    <scope>NUCLEOTIDE SEQUENCE [LARGE SCALE GENOMIC DNA]</scope>
    <source>
        <strain evidence="4">finn</strain>
    </source>
</reference>
<keyword evidence="4" id="KW-1185">Reference proteome</keyword>
<accession>A0A1Y1V3Q5</accession>
<protein>
    <submittedName>
        <fullName evidence="3">NAD(P)-binding protein</fullName>
    </submittedName>
</protein>
<proteinExistence type="predicted"/>
<dbReference type="Pfam" id="PF00106">
    <property type="entry name" value="adh_short"/>
    <property type="match status" value="1"/>
</dbReference>
<feature type="transmembrane region" description="Helical" evidence="2">
    <location>
        <begin position="20"/>
        <end position="40"/>
    </location>
</feature>
<keyword evidence="1" id="KW-0560">Oxidoreductase</keyword>